<dbReference type="EMBL" id="CAJZAG010000002">
    <property type="protein sequence ID" value="CAG9166729.1"/>
    <property type="molecule type" value="Genomic_DNA"/>
</dbReference>
<accession>A0ABM8WHJ9</accession>
<organism evidence="1 2">
    <name type="scientific">Cupriavidus pampae</name>
    <dbReference type="NCBI Taxonomy" id="659251"/>
    <lineage>
        <taxon>Bacteria</taxon>
        <taxon>Pseudomonadati</taxon>
        <taxon>Pseudomonadota</taxon>
        <taxon>Betaproteobacteria</taxon>
        <taxon>Burkholderiales</taxon>
        <taxon>Burkholderiaceae</taxon>
        <taxon>Cupriavidus</taxon>
    </lineage>
</organism>
<evidence type="ECO:0000313" key="2">
    <source>
        <dbReference type="Proteomes" id="UP000706525"/>
    </source>
</evidence>
<sequence length="147" mass="16052">MTPVVLNQVLASCINQNQQDNAVFAFALGGAYGYFDTLRVADETARQAVKVIRMVTMGSLAKDWLQAFQDHLNAVMGDRTQRRSVCATVRGYGPPAYYPKYMVDHGMAAMKAAMSGTTLAARGLVENFDEAKSWNVAVNSYLLCEGS</sequence>
<gene>
    <name evidence="1" type="ORF">LMG32289_01154</name>
</gene>
<comment type="caution">
    <text evidence="1">The sequence shown here is derived from an EMBL/GenBank/DDBJ whole genome shotgun (WGS) entry which is preliminary data.</text>
</comment>
<proteinExistence type="predicted"/>
<keyword evidence="2" id="KW-1185">Reference proteome</keyword>
<protein>
    <submittedName>
        <fullName evidence="1">Uncharacterized protein</fullName>
    </submittedName>
</protein>
<name>A0ABM8WHJ9_9BURK</name>
<dbReference type="Proteomes" id="UP000706525">
    <property type="component" value="Unassembled WGS sequence"/>
</dbReference>
<evidence type="ECO:0000313" key="1">
    <source>
        <dbReference type="EMBL" id="CAG9166729.1"/>
    </source>
</evidence>
<reference evidence="1 2" key="1">
    <citation type="submission" date="2021-08" db="EMBL/GenBank/DDBJ databases">
        <authorList>
            <person name="Peeters C."/>
        </authorList>
    </citation>
    <scope>NUCLEOTIDE SEQUENCE [LARGE SCALE GENOMIC DNA]</scope>
    <source>
        <strain evidence="1 2">LMG 32289</strain>
    </source>
</reference>